<feature type="region of interest" description="Disordered" evidence="1">
    <location>
        <begin position="1"/>
        <end position="25"/>
    </location>
</feature>
<proteinExistence type="predicted"/>
<comment type="caution">
    <text evidence="2">The sequence shown here is derived from an EMBL/GenBank/DDBJ whole genome shotgun (WGS) entry which is preliminary data.</text>
</comment>
<accession>A0A9D2CRI8</accession>
<dbReference type="PANTHER" id="PTHR23404">
    <property type="entry name" value="MOLYBDOPTERIN SYNTHASE RELATED"/>
    <property type="match status" value="1"/>
</dbReference>
<sequence length="173" mass="18348">MTTNPRNPHTTGPSPANPYAGRPLEPVDSTVVHASITEEPLEPLLTAAKQATMTRAMGALVVFDGIVRDHDHGQPVAALAYSAHPQASDYLEETLNSVVHEIPGVRLWAAHRIGPIPIGESALTVLAAAAHRGTAFTACSLAADRIKARVPIWKEQELTDGSVQWVGIDTPTG</sequence>
<gene>
    <name evidence="2" type="ORF">H9821_08460</name>
</gene>
<organism evidence="2 3">
    <name type="scientific">Candidatus Rothia avicola</name>
    <dbReference type="NCBI Taxonomy" id="2840478"/>
    <lineage>
        <taxon>Bacteria</taxon>
        <taxon>Bacillati</taxon>
        <taxon>Actinomycetota</taxon>
        <taxon>Actinomycetes</taxon>
        <taxon>Micrococcales</taxon>
        <taxon>Micrococcaceae</taxon>
        <taxon>Rothia</taxon>
    </lineage>
</organism>
<reference evidence="2" key="2">
    <citation type="submission" date="2021-04" db="EMBL/GenBank/DDBJ databases">
        <authorList>
            <person name="Gilroy R."/>
        </authorList>
    </citation>
    <scope>NUCLEOTIDE SEQUENCE</scope>
    <source>
        <strain evidence="2">ChiHjej12B11-9195</strain>
    </source>
</reference>
<dbReference type="InterPro" id="IPR003448">
    <property type="entry name" value="Mopterin_biosynth_MoaE"/>
</dbReference>
<dbReference type="Proteomes" id="UP000824134">
    <property type="component" value="Unassembled WGS sequence"/>
</dbReference>
<dbReference type="SUPFAM" id="SSF54690">
    <property type="entry name" value="Molybdopterin synthase subunit MoaE"/>
    <property type="match status" value="1"/>
</dbReference>
<dbReference type="Gene3D" id="3.90.1170.40">
    <property type="entry name" value="Molybdopterin biosynthesis MoaE subunit"/>
    <property type="match status" value="1"/>
</dbReference>
<evidence type="ECO:0000256" key="1">
    <source>
        <dbReference type="SAM" id="MobiDB-lite"/>
    </source>
</evidence>
<dbReference type="EMBL" id="DXCN01000062">
    <property type="protein sequence ID" value="HIY95672.1"/>
    <property type="molecule type" value="Genomic_DNA"/>
</dbReference>
<evidence type="ECO:0000313" key="2">
    <source>
        <dbReference type="EMBL" id="HIY95672.1"/>
    </source>
</evidence>
<dbReference type="GO" id="GO:0006777">
    <property type="term" value="P:Mo-molybdopterin cofactor biosynthetic process"/>
    <property type="evidence" value="ECO:0007669"/>
    <property type="project" value="InterPro"/>
</dbReference>
<dbReference type="CDD" id="cd00756">
    <property type="entry name" value="MoaE"/>
    <property type="match status" value="1"/>
</dbReference>
<reference evidence="2" key="1">
    <citation type="journal article" date="2021" name="PeerJ">
        <title>Extensive microbial diversity within the chicken gut microbiome revealed by metagenomics and culture.</title>
        <authorList>
            <person name="Gilroy R."/>
            <person name="Ravi A."/>
            <person name="Getino M."/>
            <person name="Pursley I."/>
            <person name="Horton D.L."/>
            <person name="Alikhan N.F."/>
            <person name="Baker D."/>
            <person name="Gharbi K."/>
            <person name="Hall N."/>
            <person name="Watson M."/>
            <person name="Adriaenssens E.M."/>
            <person name="Foster-Nyarko E."/>
            <person name="Jarju S."/>
            <person name="Secka A."/>
            <person name="Antonio M."/>
            <person name="Oren A."/>
            <person name="Chaudhuri R.R."/>
            <person name="La Ragione R."/>
            <person name="Hildebrand F."/>
            <person name="Pallen M.J."/>
        </authorList>
    </citation>
    <scope>NUCLEOTIDE SEQUENCE</scope>
    <source>
        <strain evidence="2">ChiHjej12B11-9195</strain>
    </source>
</reference>
<dbReference type="InterPro" id="IPR036563">
    <property type="entry name" value="MoaE_sf"/>
</dbReference>
<name>A0A9D2CRI8_9MICC</name>
<evidence type="ECO:0000313" key="3">
    <source>
        <dbReference type="Proteomes" id="UP000824134"/>
    </source>
</evidence>
<feature type="compositionally biased region" description="Polar residues" evidence="1">
    <location>
        <begin position="1"/>
        <end position="14"/>
    </location>
</feature>
<dbReference type="Pfam" id="PF02391">
    <property type="entry name" value="MoaE"/>
    <property type="match status" value="1"/>
</dbReference>
<dbReference type="AlphaFoldDB" id="A0A9D2CRI8"/>
<protein>
    <submittedName>
        <fullName evidence="2">Molybdenum cofactor biosynthesis protein MoaE</fullName>
    </submittedName>
</protein>